<proteinExistence type="inferred from homology"/>
<protein>
    <submittedName>
        <fullName evidence="2">Uncharacterized protein</fullName>
    </submittedName>
</protein>
<evidence type="ECO:0000313" key="2">
    <source>
        <dbReference type="EMBL" id="MBA4661567.1"/>
    </source>
</evidence>
<dbReference type="PANTHER" id="PTHR10182:SF12">
    <property type="entry name" value="OS07G0585100 PROTEIN"/>
    <property type="match status" value="1"/>
</dbReference>
<dbReference type="InterPro" id="IPR016024">
    <property type="entry name" value="ARM-type_fold"/>
</dbReference>
<dbReference type="Gene3D" id="1.25.10.10">
    <property type="entry name" value="Leucine-rich Repeat Variant"/>
    <property type="match status" value="1"/>
</dbReference>
<dbReference type="InterPro" id="IPR011989">
    <property type="entry name" value="ARM-like"/>
</dbReference>
<comment type="similarity">
    <text evidence="1">Belongs to the Mo25 family.</text>
</comment>
<dbReference type="AlphaFoldDB" id="A0A7C9E9V1"/>
<dbReference type="GO" id="GO:0035556">
    <property type="term" value="P:intracellular signal transduction"/>
    <property type="evidence" value="ECO:0007669"/>
    <property type="project" value="TreeGrafter"/>
</dbReference>
<name>A0A7C9E9V1_OPUST</name>
<dbReference type="GO" id="GO:0043539">
    <property type="term" value="F:protein serine/threonine kinase activator activity"/>
    <property type="evidence" value="ECO:0007669"/>
    <property type="project" value="TreeGrafter"/>
</dbReference>
<evidence type="ECO:0000256" key="1">
    <source>
        <dbReference type="ARBA" id="ARBA00011012"/>
    </source>
</evidence>
<reference evidence="2" key="2">
    <citation type="submission" date="2020-07" db="EMBL/GenBank/DDBJ databases">
        <authorList>
            <person name="Vera ALvarez R."/>
            <person name="Arias-Moreno D.M."/>
            <person name="Jimenez-Jacinto V."/>
            <person name="Jimenez-Bremont J.F."/>
            <person name="Swaminathan K."/>
            <person name="Moose S.P."/>
            <person name="Guerrero-Gonzalez M.L."/>
            <person name="Marino-Ramirez L."/>
            <person name="Landsman D."/>
            <person name="Rodriguez-Kessler M."/>
            <person name="Delgado-Sanchez P."/>
        </authorList>
    </citation>
    <scope>NUCLEOTIDE SEQUENCE</scope>
    <source>
        <tissue evidence="2">Cladode</tissue>
    </source>
</reference>
<dbReference type="PANTHER" id="PTHR10182">
    <property type="entry name" value="CALCIUM-BINDING PROTEIN 39-RELATED"/>
    <property type="match status" value="1"/>
</dbReference>
<organism evidence="2">
    <name type="scientific">Opuntia streptacantha</name>
    <name type="common">Prickly pear cactus</name>
    <name type="synonym">Opuntia cardona</name>
    <dbReference type="NCBI Taxonomy" id="393608"/>
    <lineage>
        <taxon>Eukaryota</taxon>
        <taxon>Viridiplantae</taxon>
        <taxon>Streptophyta</taxon>
        <taxon>Embryophyta</taxon>
        <taxon>Tracheophyta</taxon>
        <taxon>Spermatophyta</taxon>
        <taxon>Magnoliopsida</taxon>
        <taxon>eudicotyledons</taxon>
        <taxon>Gunneridae</taxon>
        <taxon>Pentapetalae</taxon>
        <taxon>Caryophyllales</taxon>
        <taxon>Cactineae</taxon>
        <taxon>Cactaceae</taxon>
        <taxon>Opuntioideae</taxon>
        <taxon>Opuntia</taxon>
    </lineage>
</organism>
<accession>A0A7C9E9V1</accession>
<dbReference type="EMBL" id="GISG01212849">
    <property type="protein sequence ID" value="MBA4661567.1"/>
    <property type="molecule type" value="Transcribed_RNA"/>
</dbReference>
<dbReference type="SUPFAM" id="SSF48371">
    <property type="entry name" value="ARM repeat"/>
    <property type="match status" value="1"/>
</dbReference>
<dbReference type="Pfam" id="PF08569">
    <property type="entry name" value="Mo25"/>
    <property type="match status" value="1"/>
</dbReference>
<reference evidence="2" key="1">
    <citation type="journal article" date="2013" name="J. Plant Res.">
        <title>Effect of fungi and light on seed germination of three Opuntia species from semiarid lands of central Mexico.</title>
        <authorList>
            <person name="Delgado-Sanchez P."/>
            <person name="Jimenez-Bremont J.F."/>
            <person name="Guerrero-Gonzalez Mde L."/>
            <person name="Flores J."/>
        </authorList>
    </citation>
    <scope>NUCLEOTIDE SEQUENCE</scope>
    <source>
        <tissue evidence="2">Cladode</tissue>
    </source>
</reference>
<sequence>MKGLFKPKPKIRTPADIVRRVHQLLSYFHGTSNLNQDPKWQEKMEELGKLIEELKFILYGSSESEPIPEACAQVTQEFFQENTLRLLILCLPKLNLEMVSLRLGKMLPKWWRIYKDNRLIHV</sequence>
<dbReference type="InterPro" id="IPR013878">
    <property type="entry name" value="Mo25"/>
</dbReference>